<proteinExistence type="predicted"/>
<dbReference type="InterPro" id="IPR004875">
    <property type="entry name" value="DDE_SF_endonuclease_dom"/>
</dbReference>
<evidence type="ECO:0000313" key="2">
    <source>
        <dbReference type="EMBL" id="KAG2198830.1"/>
    </source>
</evidence>
<gene>
    <name evidence="2" type="ORF">INT47_000746</name>
</gene>
<name>A0A8H7UX03_9FUNG</name>
<comment type="caution">
    <text evidence="2">The sequence shown here is derived from an EMBL/GenBank/DDBJ whole genome shotgun (WGS) entry which is preliminary data.</text>
</comment>
<dbReference type="OrthoDB" id="2281255at2759"/>
<sequence>MGIAFGREGRKVILLLDNASVHKLKFKQVNIKLVFLPANTTSMLQALNAGIVANFKAYVHSQQCKYIADSYRPPLEVIFTSDEGNLRPFLIAKQVAARNPFTCHRYVDTPPPSPRIINTVMTNDETINIGSDSSSVSSEKSASFSDIKLTKHCVIDFFNCISSIDKPVNRDLYTFGHWNTGELFNFVKTSLRDIVDVYTPAQVADWLSKDGRFGHSQVVRLGSKRESRRSLSIFKEEHWGEYINYGACH</sequence>
<accession>A0A8H7UX03</accession>
<evidence type="ECO:0000313" key="3">
    <source>
        <dbReference type="Proteomes" id="UP000603453"/>
    </source>
</evidence>
<dbReference type="GO" id="GO:0003676">
    <property type="term" value="F:nucleic acid binding"/>
    <property type="evidence" value="ECO:0007669"/>
    <property type="project" value="InterPro"/>
</dbReference>
<dbReference type="EMBL" id="JAEPRD010000104">
    <property type="protein sequence ID" value="KAG2198830.1"/>
    <property type="molecule type" value="Genomic_DNA"/>
</dbReference>
<organism evidence="2 3">
    <name type="scientific">Mucor saturninus</name>
    <dbReference type="NCBI Taxonomy" id="64648"/>
    <lineage>
        <taxon>Eukaryota</taxon>
        <taxon>Fungi</taxon>
        <taxon>Fungi incertae sedis</taxon>
        <taxon>Mucoromycota</taxon>
        <taxon>Mucoromycotina</taxon>
        <taxon>Mucoromycetes</taxon>
        <taxon>Mucorales</taxon>
        <taxon>Mucorineae</taxon>
        <taxon>Mucoraceae</taxon>
        <taxon>Mucor</taxon>
    </lineage>
</organism>
<dbReference type="Pfam" id="PF03184">
    <property type="entry name" value="DDE_1"/>
    <property type="match status" value="1"/>
</dbReference>
<keyword evidence="3" id="KW-1185">Reference proteome</keyword>
<evidence type="ECO:0000259" key="1">
    <source>
        <dbReference type="Pfam" id="PF03184"/>
    </source>
</evidence>
<dbReference type="Proteomes" id="UP000603453">
    <property type="component" value="Unassembled WGS sequence"/>
</dbReference>
<feature type="domain" description="DDE-1" evidence="1">
    <location>
        <begin position="7"/>
        <end position="70"/>
    </location>
</feature>
<protein>
    <recommendedName>
        <fullName evidence="1">DDE-1 domain-containing protein</fullName>
    </recommendedName>
</protein>
<reference evidence="2" key="1">
    <citation type="submission" date="2020-12" db="EMBL/GenBank/DDBJ databases">
        <title>Metabolic potential, ecology and presence of endohyphal bacteria is reflected in genomic diversity of Mucoromycotina.</title>
        <authorList>
            <person name="Muszewska A."/>
            <person name="Okrasinska A."/>
            <person name="Steczkiewicz K."/>
            <person name="Drgas O."/>
            <person name="Orlowska M."/>
            <person name="Perlinska-Lenart U."/>
            <person name="Aleksandrzak-Piekarczyk T."/>
            <person name="Szatraj K."/>
            <person name="Zielenkiewicz U."/>
            <person name="Pilsyk S."/>
            <person name="Malc E."/>
            <person name="Mieczkowski P."/>
            <person name="Kruszewska J.S."/>
            <person name="Biernat P."/>
            <person name="Pawlowska J."/>
        </authorList>
    </citation>
    <scope>NUCLEOTIDE SEQUENCE</scope>
    <source>
        <strain evidence="2">WA0000017839</strain>
    </source>
</reference>
<dbReference type="AlphaFoldDB" id="A0A8H7UX03"/>